<name>A0AAD7F6K4_9AGAR</name>
<feature type="compositionally biased region" description="Pro residues" evidence="1">
    <location>
        <begin position="500"/>
        <end position="511"/>
    </location>
</feature>
<feature type="compositionally biased region" description="Low complexity" evidence="1">
    <location>
        <begin position="435"/>
        <end position="448"/>
    </location>
</feature>
<feature type="compositionally biased region" description="Low complexity" evidence="1">
    <location>
        <begin position="560"/>
        <end position="569"/>
    </location>
</feature>
<evidence type="ECO:0000313" key="2">
    <source>
        <dbReference type="EMBL" id="KAJ7367825.1"/>
    </source>
</evidence>
<feature type="region of interest" description="Disordered" evidence="1">
    <location>
        <begin position="139"/>
        <end position="197"/>
    </location>
</feature>
<organism evidence="2 3">
    <name type="scientific">Mycena albidolilacea</name>
    <dbReference type="NCBI Taxonomy" id="1033008"/>
    <lineage>
        <taxon>Eukaryota</taxon>
        <taxon>Fungi</taxon>
        <taxon>Dikarya</taxon>
        <taxon>Basidiomycota</taxon>
        <taxon>Agaricomycotina</taxon>
        <taxon>Agaricomycetes</taxon>
        <taxon>Agaricomycetidae</taxon>
        <taxon>Agaricales</taxon>
        <taxon>Marasmiineae</taxon>
        <taxon>Mycenaceae</taxon>
        <taxon>Mycena</taxon>
    </lineage>
</organism>
<feature type="compositionally biased region" description="Low complexity" evidence="1">
    <location>
        <begin position="153"/>
        <end position="169"/>
    </location>
</feature>
<dbReference type="SUPFAM" id="SSF50129">
    <property type="entry name" value="GroES-like"/>
    <property type="match status" value="1"/>
</dbReference>
<dbReference type="PANTHER" id="PTHR11695">
    <property type="entry name" value="ALCOHOL DEHYDROGENASE RELATED"/>
    <property type="match status" value="1"/>
</dbReference>
<dbReference type="GO" id="GO:0005739">
    <property type="term" value="C:mitochondrion"/>
    <property type="evidence" value="ECO:0007669"/>
    <property type="project" value="TreeGrafter"/>
</dbReference>
<sequence length="845" mass="90372">MAKRGPTLAQRVLRRPSQKYTMPPSKHYYSEKPALMRIAERSHDAPPALEESISASIQEDDDDADEDVFYTPRSSFASDTMTVTTPTSDGGYTDKDWANDLQWLAKAIQKPKRAPIPIVPQQRAPAPSIMMSMTALLEEDEDGPPIPPKHAPPSRVIISSRSSTPPLSGSHRRARSAATASSLSSYHPPPALFSGPPELPSYGTPAYTSLTVPPAPASSQLIRSSSITQRLRASLRRNTADLSRSRLAQATMASVEVVGGLASPSHHQPPRLGFTHYRTPPSVPKASVLVQVWAVGLDAVDLRLLGVHTPPAAGPEFPRTRTQSFGRFVGRTMSRRTASDASSVIDKEKDKEAGHPPPQVGFIPGRSFVGRVLECGWEVRDEVARRGEWVVGLLDIRKSGALAEFITVDRHRIQRVPHPHAVSPSDLTLSLTPGSSAPSSASSEAAYSHHSRSLSQPQPNSHSNQDSPYPSRPSSVSFNDTPPPSRPSSRQQQRLNRRSAPPPAPPPPPPGLDLSELALLPLAGIAAHRAVRTLAVADATNNWAPEVVTPEGELSDPMDSSRGPASVRSGGAGARAGKRRALVLHGHAGTGGLVARILAKRGWRVCVHAPGSASDAALDPDPEADTAHMLRVQERVRAWGVEEVVFDDGGCLSDWSLGSGSDGGRGAAVRAVEQLMGDGDEFDAVVDTIGGKEVWEAGERLLARGTKARWKQFTTTVGDFPARPVPTAKDNFRAGLRSLTGSNGASSAAGDGKKAGKKEKENKKKGAKGSTVNYAWVSAAQDVDWEGEDVRDSLRAVVRMTMEERVRPIVVGDALPFERAGEVFESREGSIGVLRGGNVVVRVVG</sequence>
<feature type="region of interest" description="Disordered" evidence="1">
    <location>
        <begin position="334"/>
        <end position="359"/>
    </location>
</feature>
<feature type="region of interest" description="Disordered" evidence="1">
    <location>
        <begin position="40"/>
        <end position="64"/>
    </location>
</feature>
<gene>
    <name evidence="2" type="ORF">DFH08DRAFT_1070637</name>
</gene>
<evidence type="ECO:0000313" key="3">
    <source>
        <dbReference type="Proteomes" id="UP001218218"/>
    </source>
</evidence>
<feature type="region of interest" description="Disordered" evidence="1">
    <location>
        <begin position="547"/>
        <end position="574"/>
    </location>
</feature>
<dbReference type="PANTHER" id="PTHR11695:SF294">
    <property type="entry name" value="RETICULON-4-INTERACTING PROTEIN 1, MITOCHONDRIAL"/>
    <property type="match status" value="1"/>
</dbReference>
<protein>
    <submittedName>
        <fullName evidence="2">Uncharacterized protein</fullName>
    </submittedName>
</protein>
<evidence type="ECO:0000256" key="1">
    <source>
        <dbReference type="SAM" id="MobiDB-lite"/>
    </source>
</evidence>
<feature type="compositionally biased region" description="Low complexity" evidence="1">
    <location>
        <begin position="741"/>
        <end position="750"/>
    </location>
</feature>
<feature type="compositionally biased region" description="Polar residues" evidence="1">
    <location>
        <begin position="454"/>
        <end position="480"/>
    </location>
</feature>
<comment type="caution">
    <text evidence="2">The sequence shown here is derived from an EMBL/GenBank/DDBJ whole genome shotgun (WGS) entry which is preliminary data.</text>
</comment>
<feature type="region of interest" description="Disordered" evidence="1">
    <location>
        <begin position="736"/>
        <end position="767"/>
    </location>
</feature>
<accession>A0AAD7F6K4</accession>
<dbReference type="InterPro" id="IPR050700">
    <property type="entry name" value="YIM1/Zinc_Alcohol_DH_Fams"/>
</dbReference>
<dbReference type="AlphaFoldDB" id="A0AAD7F6K4"/>
<feature type="compositionally biased region" description="Polar residues" evidence="1">
    <location>
        <begin position="425"/>
        <end position="434"/>
    </location>
</feature>
<feature type="region of interest" description="Disordered" evidence="1">
    <location>
        <begin position="417"/>
        <end position="515"/>
    </location>
</feature>
<feature type="compositionally biased region" description="Basic and acidic residues" evidence="1">
    <location>
        <begin position="751"/>
        <end position="764"/>
    </location>
</feature>
<proteinExistence type="predicted"/>
<dbReference type="Gene3D" id="3.90.180.10">
    <property type="entry name" value="Medium-chain alcohol dehydrogenases, catalytic domain"/>
    <property type="match status" value="1"/>
</dbReference>
<dbReference type="InterPro" id="IPR011032">
    <property type="entry name" value="GroES-like_sf"/>
</dbReference>
<dbReference type="Proteomes" id="UP001218218">
    <property type="component" value="Unassembled WGS sequence"/>
</dbReference>
<feature type="compositionally biased region" description="Basic and acidic residues" evidence="1">
    <location>
        <begin position="345"/>
        <end position="354"/>
    </location>
</feature>
<dbReference type="EMBL" id="JARIHO010000001">
    <property type="protein sequence ID" value="KAJ7367825.1"/>
    <property type="molecule type" value="Genomic_DNA"/>
</dbReference>
<keyword evidence="3" id="KW-1185">Reference proteome</keyword>
<reference evidence="2" key="1">
    <citation type="submission" date="2023-03" db="EMBL/GenBank/DDBJ databases">
        <title>Massive genome expansion in bonnet fungi (Mycena s.s.) driven by repeated elements and novel gene families across ecological guilds.</title>
        <authorList>
            <consortium name="Lawrence Berkeley National Laboratory"/>
            <person name="Harder C.B."/>
            <person name="Miyauchi S."/>
            <person name="Viragh M."/>
            <person name="Kuo A."/>
            <person name="Thoen E."/>
            <person name="Andreopoulos B."/>
            <person name="Lu D."/>
            <person name="Skrede I."/>
            <person name="Drula E."/>
            <person name="Henrissat B."/>
            <person name="Morin E."/>
            <person name="Kohler A."/>
            <person name="Barry K."/>
            <person name="LaButti K."/>
            <person name="Morin E."/>
            <person name="Salamov A."/>
            <person name="Lipzen A."/>
            <person name="Mereny Z."/>
            <person name="Hegedus B."/>
            <person name="Baldrian P."/>
            <person name="Stursova M."/>
            <person name="Weitz H."/>
            <person name="Taylor A."/>
            <person name="Grigoriev I.V."/>
            <person name="Nagy L.G."/>
            <person name="Martin F."/>
            <person name="Kauserud H."/>
        </authorList>
    </citation>
    <scope>NUCLEOTIDE SEQUENCE</scope>
    <source>
        <strain evidence="2">CBHHK002</strain>
    </source>
</reference>
<feature type="compositionally biased region" description="Low complexity" evidence="1">
    <location>
        <begin position="176"/>
        <end position="185"/>
    </location>
</feature>